<dbReference type="EMBL" id="JAAGSC010000028">
    <property type="protein sequence ID" value="NDY94384.1"/>
    <property type="molecule type" value="Genomic_DNA"/>
</dbReference>
<name>A0A845UV15_9GAMM</name>
<organism evidence="1 2">
    <name type="scientific">Wenzhouxiangella limi</name>
    <dbReference type="NCBI Taxonomy" id="2707351"/>
    <lineage>
        <taxon>Bacteria</taxon>
        <taxon>Pseudomonadati</taxon>
        <taxon>Pseudomonadota</taxon>
        <taxon>Gammaproteobacteria</taxon>
        <taxon>Chromatiales</taxon>
        <taxon>Wenzhouxiangellaceae</taxon>
        <taxon>Wenzhouxiangella</taxon>
    </lineage>
</organism>
<comment type="caution">
    <text evidence="1">The sequence shown here is derived from an EMBL/GenBank/DDBJ whole genome shotgun (WGS) entry which is preliminary data.</text>
</comment>
<keyword evidence="2" id="KW-1185">Reference proteome</keyword>
<proteinExistence type="predicted"/>
<dbReference type="AlphaFoldDB" id="A0A845UV15"/>
<protein>
    <submittedName>
        <fullName evidence="1">DUF2845 domain-containing protein</fullName>
    </submittedName>
</protein>
<evidence type="ECO:0000313" key="2">
    <source>
        <dbReference type="Proteomes" id="UP000484885"/>
    </source>
</evidence>
<reference evidence="1 2" key="1">
    <citation type="submission" date="2020-02" db="EMBL/GenBank/DDBJ databases">
        <authorList>
            <person name="Zhang X.-Y."/>
        </authorList>
    </citation>
    <scope>NUCLEOTIDE SEQUENCE [LARGE SCALE GENOMIC DNA]</scope>
    <source>
        <strain evidence="1 2">C33</strain>
    </source>
</reference>
<gene>
    <name evidence="1" type="ORF">G3I74_01390</name>
</gene>
<dbReference type="Proteomes" id="UP000484885">
    <property type="component" value="Unassembled WGS sequence"/>
</dbReference>
<sequence length="79" mass="8909">MADSARSTDCGQSERFGSRLIMAGDSERRVIEAGPDRTVRLETREGGAAGYRHDFYRRGVTIQVYVQAGRVVRVCRMRD</sequence>
<evidence type="ECO:0000313" key="1">
    <source>
        <dbReference type="EMBL" id="NDY94384.1"/>
    </source>
</evidence>
<accession>A0A845UV15</accession>